<organism evidence="2 3">
    <name type="scientific">Dryococelus australis</name>
    <dbReference type="NCBI Taxonomy" id="614101"/>
    <lineage>
        <taxon>Eukaryota</taxon>
        <taxon>Metazoa</taxon>
        <taxon>Ecdysozoa</taxon>
        <taxon>Arthropoda</taxon>
        <taxon>Hexapoda</taxon>
        <taxon>Insecta</taxon>
        <taxon>Pterygota</taxon>
        <taxon>Neoptera</taxon>
        <taxon>Polyneoptera</taxon>
        <taxon>Phasmatodea</taxon>
        <taxon>Verophasmatodea</taxon>
        <taxon>Anareolatae</taxon>
        <taxon>Phasmatidae</taxon>
        <taxon>Eurycanthinae</taxon>
        <taxon>Dryococelus</taxon>
    </lineage>
</organism>
<proteinExistence type="predicted"/>
<dbReference type="EMBL" id="JARBHB010000008">
    <property type="protein sequence ID" value="KAJ8877624.1"/>
    <property type="molecule type" value="Genomic_DNA"/>
</dbReference>
<evidence type="ECO:0000313" key="3">
    <source>
        <dbReference type="Proteomes" id="UP001159363"/>
    </source>
</evidence>
<reference evidence="2 3" key="1">
    <citation type="submission" date="2023-02" db="EMBL/GenBank/DDBJ databases">
        <title>LHISI_Scaffold_Assembly.</title>
        <authorList>
            <person name="Stuart O.P."/>
            <person name="Cleave R."/>
            <person name="Magrath M.J.L."/>
            <person name="Mikheyev A.S."/>
        </authorList>
    </citation>
    <scope>NUCLEOTIDE SEQUENCE [LARGE SCALE GENOMIC DNA]</scope>
    <source>
        <strain evidence="2">Daus_M_001</strain>
        <tissue evidence="2">Leg muscle</tissue>
    </source>
</reference>
<comment type="caution">
    <text evidence="2">The sequence shown here is derived from an EMBL/GenBank/DDBJ whole genome shotgun (WGS) entry which is preliminary data.</text>
</comment>
<dbReference type="Proteomes" id="UP001159363">
    <property type="component" value="Chromosome 7"/>
</dbReference>
<name>A0ABQ9H004_9NEOP</name>
<feature type="region of interest" description="Disordered" evidence="1">
    <location>
        <begin position="91"/>
        <end position="113"/>
    </location>
</feature>
<gene>
    <name evidence="2" type="ORF">PR048_022079</name>
</gene>
<accession>A0ABQ9H004</accession>
<keyword evidence="3" id="KW-1185">Reference proteome</keyword>
<protein>
    <submittedName>
        <fullName evidence="2">Uncharacterized protein</fullName>
    </submittedName>
</protein>
<evidence type="ECO:0000313" key="2">
    <source>
        <dbReference type="EMBL" id="KAJ8877624.1"/>
    </source>
</evidence>
<sequence>MLYWTTQQHSEDRKITKLDFGKIFSKVWPQAASPANVACFKVTGIFPYNPNIIPAEAFAPSEINYRVEDNAVTVTTITPPEDDAAIVTVRSEDDAATTTATSTKRLPESQAST</sequence>
<evidence type="ECO:0000256" key="1">
    <source>
        <dbReference type="SAM" id="MobiDB-lite"/>
    </source>
</evidence>